<dbReference type="Proteomes" id="UP000179627">
    <property type="component" value="Unassembled WGS sequence"/>
</dbReference>
<organism evidence="1 2">
    <name type="scientific">Parafrankia colletiae</name>
    <dbReference type="NCBI Taxonomy" id="573497"/>
    <lineage>
        <taxon>Bacteria</taxon>
        <taxon>Bacillati</taxon>
        <taxon>Actinomycetota</taxon>
        <taxon>Actinomycetes</taxon>
        <taxon>Frankiales</taxon>
        <taxon>Frankiaceae</taxon>
        <taxon>Parafrankia</taxon>
    </lineage>
</organism>
<proteinExistence type="predicted"/>
<reference evidence="2" key="1">
    <citation type="submission" date="2016-07" db="EMBL/GenBank/DDBJ databases">
        <title>Sequence Frankia sp. strain CcI1.17.</title>
        <authorList>
            <person name="Ghodhbane-Gtari F."/>
            <person name="Swanson E."/>
            <person name="Gueddou A."/>
            <person name="Morris K."/>
            <person name="Hezbri K."/>
            <person name="Ktari A."/>
            <person name="Nouioui I."/>
            <person name="Abebe-Akele F."/>
            <person name="Simpson S."/>
            <person name="Thomas K."/>
            <person name="Gtari M."/>
            <person name="Tisa L.S."/>
            <person name="Hurst S."/>
        </authorList>
    </citation>
    <scope>NUCLEOTIDE SEQUENCE [LARGE SCALE GENOMIC DNA]</scope>
    <source>
        <strain evidence="2">Cc1.17</strain>
    </source>
</reference>
<dbReference type="EMBL" id="MBLM01000166">
    <property type="protein sequence ID" value="OHV29046.1"/>
    <property type="molecule type" value="Genomic_DNA"/>
</dbReference>
<protein>
    <submittedName>
        <fullName evidence="1">Uncharacterized protein</fullName>
    </submittedName>
</protein>
<dbReference type="AlphaFoldDB" id="A0A1S1Q616"/>
<comment type="caution">
    <text evidence="1">The sequence shown here is derived from an EMBL/GenBank/DDBJ whole genome shotgun (WGS) entry which is preliminary data.</text>
</comment>
<gene>
    <name evidence="1" type="ORF">CC117_29375</name>
</gene>
<keyword evidence="2" id="KW-1185">Reference proteome</keyword>
<name>A0A1S1Q616_9ACTN</name>
<evidence type="ECO:0000313" key="1">
    <source>
        <dbReference type="EMBL" id="OHV29046.1"/>
    </source>
</evidence>
<evidence type="ECO:0000313" key="2">
    <source>
        <dbReference type="Proteomes" id="UP000179627"/>
    </source>
</evidence>
<sequence length="167" mass="18730">MIVATSRRTLAQRRADRALCSIPVAQVLGIPVHTVADAMRWAGVDEPLTVTQARSWRAMASEPPGWLAELFTETAARRSRREHREQLRTFEAEHATLVLADEVEQRLLAGRRIRGDEAERLAADLAFRACKELLRGAEPCDLLALDRAALRWSGIDPGDRGTWRLPE</sequence>
<accession>A0A1S1Q616</accession>